<feature type="compositionally biased region" description="Acidic residues" evidence="2">
    <location>
        <begin position="192"/>
        <end position="202"/>
    </location>
</feature>
<feature type="compositionally biased region" description="Polar residues" evidence="2">
    <location>
        <begin position="206"/>
        <end position="229"/>
    </location>
</feature>
<protein>
    <recommendedName>
        <fullName evidence="5">Shugoshin C-terminal domain-containing protein</fullName>
    </recommendedName>
</protein>
<proteinExistence type="predicted"/>
<dbReference type="EnsemblMetazoa" id="XM_019914778.1">
    <property type="protein sequence ID" value="XP_019770337.1"/>
    <property type="gene ID" value="LOC109544532"/>
</dbReference>
<feature type="coiled-coil region" evidence="1">
    <location>
        <begin position="28"/>
        <end position="55"/>
    </location>
</feature>
<dbReference type="EnsemblMetazoa" id="XM_019914780.1">
    <property type="protein sequence ID" value="XP_019770339.1"/>
    <property type="gene ID" value="LOC109544532"/>
</dbReference>
<dbReference type="EnsemblMetazoa" id="XM_019914779.1">
    <property type="protein sequence ID" value="XP_019770338.1"/>
    <property type="gene ID" value="LOC109544532"/>
</dbReference>
<feature type="compositionally biased region" description="Basic and acidic residues" evidence="2">
    <location>
        <begin position="169"/>
        <end position="181"/>
    </location>
</feature>
<evidence type="ECO:0000256" key="1">
    <source>
        <dbReference type="SAM" id="Coils"/>
    </source>
</evidence>
<feature type="region of interest" description="Disordered" evidence="2">
    <location>
        <begin position="383"/>
        <end position="415"/>
    </location>
</feature>
<name>A0AAR5QAT7_DENPD</name>
<evidence type="ECO:0000313" key="4">
    <source>
        <dbReference type="Proteomes" id="UP000019118"/>
    </source>
</evidence>
<sequence>MRKSGNQNGKSSSSYGKELDLIGVAQKNMDLAKDNVKLRAQNAQLTSELVCIKNQQFQVQRKEAELKKNIKSQMPHFALMVTYLMEYCESDVTVPNKIFRSRVSSKQNNSTQRVGPHMVNGIVLNASPKISLTRMNPVCSSAGLSSTSTNSIEPAHSESASLSSANSDSSEHNVRDEDFIFRTHRNPFGTSSDEEMEVEIPSESETLSSAASRSNLSTIPEGSEHSISNCYDGLHITLPKMSSEEMRRNSFKSIDSSMEAEASSSCLSFEASAIEHPGVQDTRESKKTRNMTFSPDFNSRRVVNENSTLKEMQPIEPARTNHSQNSQMESIDSVATNCSSGSQDMSTFACLPTPSMSALGDIDGNYSRLDILFDSAMTSTPTIANNHTNEHSSLLSSKGKSNSMRGSTKLVNPKSGRRRIPIVVLENLPLSSKRLQLGDDTQTELENNSLDTISGSNSNSNLSDKTTKSKSKSTNKGKKRKLVEDGDETSQVVPKHDLPSTSSLSRPQRLAKPTDLKEMGLKQKLRRT</sequence>
<feature type="compositionally biased region" description="Low complexity" evidence="2">
    <location>
        <begin position="392"/>
        <end position="403"/>
    </location>
</feature>
<evidence type="ECO:0000313" key="3">
    <source>
        <dbReference type="EnsemblMetazoa" id="XP_019770338.1"/>
    </source>
</evidence>
<feature type="compositionally biased region" description="Basic and acidic residues" evidence="2">
    <location>
        <begin position="512"/>
        <end position="521"/>
    </location>
</feature>
<keyword evidence="4" id="KW-1185">Reference proteome</keyword>
<dbReference type="GeneID" id="109544532"/>
<evidence type="ECO:0008006" key="5">
    <source>
        <dbReference type="Google" id="ProtNLM"/>
    </source>
</evidence>
<feature type="region of interest" description="Disordered" evidence="2">
    <location>
        <begin position="447"/>
        <end position="528"/>
    </location>
</feature>
<dbReference type="Proteomes" id="UP000019118">
    <property type="component" value="Unassembled WGS sequence"/>
</dbReference>
<reference evidence="4" key="1">
    <citation type="journal article" date="2013" name="Genome Biol.">
        <title>Draft genome of the mountain pine beetle, Dendroctonus ponderosae Hopkins, a major forest pest.</title>
        <authorList>
            <person name="Keeling C.I."/>
            <person name="Yuen M.M."/>
            <person name="Liao N.Y."/>
            <person name="Docking T.R."/>
            <person name="Chan S.K."/>
            <person name="Taylor G.A."/>
            <person name="Palmquist D.L."/>
            <person name="Jackman S.D."/>
            <person name="Nguyen A."/>
            <person name="Li M."/>
            <person name="Henderson H."/>
            <person name="Janes J.K."/>
            <person name="Zhao Y."/>
            <person name="Pandoh P."/>
            <person name="Moore R."/>
            <person name="Sperling F.A."/>
            <person name="Huber D.P."/>
            <person name="Birol I."/>
            <person name="Jones S.J."/>
            <person name="Bohlmann J."/>
        </authorList>
    </citation>
    <scope>NUCLEOTIDE SEQUENCE</scope>
</reference>
<feature type="compositionally biased region" description="Basic residues" evidence="2">
    <location>
        <begin position="468"/>
        <end position="481"/>
    </location>
</feature>
<feature type="compositionally biased region" description="Low complexity" evidence="2">
    <location>
        <begin position="142"/>
        <end position="168"/>
    </location>
</feature>
<dbReference type="KEGG" id="dpa:109544532"/>
<evidence type="ECO:0000256" key="2">
    <source>
        <dbReference type="SAM" id="MobiDB-lite"/>
    </source>
</evidence>
<keyword evidence="1" id="KW-0175">Coiled coil</keyword>
<reference evidence="3" key="2">
    <citation type="submission" date="2024-08" db="UniProtKB">
        <authorList>
            <consortium name="EnsemblMetazoa"/>
        </authorList>
    </citation>
    <scope>IDENTIFICATION</scope>
</reference>
<dbReference type="AlphaFoldDB" id="A0AAR5QAT7"/>
<accession>A0AAR5QAT7</accession>
<organism evidence="3 4">
    <name type="scientific">Dendroctonus ponderosae</name>
    <name type="common">Mountain pine beetle</name>
    <dbReference type="NCBI Taxonomy" id="77166"/>
    <lineage>
        <taxon>Eukaryota</taxon>
        <taxon>Metazoa</taxon>
        <taxon>Ecdysozoa</taxon>
        <taxon>Arthropoda</taxon>
        <taxon>Hexapoda</taxon>
        <taxon>Insecta</taxon>
        <taxon>Pterygota</taxon>
        <taxon>Neoptera</taxon>
        <taxon>Endopterygota</taxon>
        <taxon>Coleoptera</taxon>
        <taxon>Polyphaga</taxon>
        <taxon>Cucujiformia</taxon>
        <taxon>Curculionidae</taxon>
        <taxon>Scolytinae</taxon>
        <taxon>Dendroctonus</taxon>
    </lineage>
</organism>
<feature type="region of interest" description="Disordered" evidence="2">
    <location>
        <begin position="142"/>
        <end position="229"/>
    </location>
</feature>